<feature type="transmembrane region" description="Helical" evidence="1">
    <location>
        <begin position="78"/>
        <end position="96"/>
    </location>
</feature>
<evidence type="ECO:0000313" key="3">
    <source>
        <dbReference type="Proteomes" id="UP000298017"/>
    </source>
</evidence>
<feature type="transmembrane region" description="Helical" evidence="1">
    <location>
        <begin position="21"/>
        <end position="41"/>
    </location>
</feature>
<organism evidence="2 3">
    <name type="scientific">Kocuria rhizophila</name>
    <dbReference type="NCBI Taxonomy" id="72000"/>
    <lineage>
        <taxon>Bacteria</taxon>
        <taxon>Bacillati</taxon>
        <taxon>Actinomycetota</taxon>
        <taxon>Actinomycetes</taxon>
        <taxon>Micrococcales</taxon>
        <taxon>Micrococcaceae</taxon>
        <taxon>Kocuria</taxon>
    </lineage>
</organism>
<protein>
    <submittedName>
        <fullName evidence="2">HdeD family acid-resistance protein</fullName>
    </submittedName>
</protein>
<accession>A0AAX2SC90</accession>
<comment type="caution">
    <text evidence="2">The sequence shown here is derived from an EMBL/GenBank/DDBJ whole genome shotgun (WGS) entry which is preliminary data.</text>
</comment>
<keyword evidence="1" id="KW-0812">Transmembrane</keyword>
<feature type="transmembrane region" description="Helical" evidence="1">
    <location>
        <begin position="102"/>
        <end position="123"/>
    </location>
</feature>
<reference evidence="2 3" key="1">
    <citation type="submission" date="2019-03" db="EMBL/GenBank/DDBJ databases">
        <title>Genome Sequencing and Assembly of Various Microbes Isolated from Alder Root Nodule.</title>
        <authorList>
            <person name="Swanson E."/>
            <person name="Sevigny J.L."/>
            <person name="Pesce C."/>
            <person name="Davis I."/>
            <person name="Kleiner V."/>
            <person name="Tisa L."/>
        </authorList>
    </citation>
    <scope>NUCLEOTIDE SEQUENCE [LARGE SCALE GENOMIC DNA]</scope>
    <source>
        <strain evidence="2 3">4R-31</strain>
    </source>
</reference>
<evidence type="ECO:0000256" key="1">
    <source>
        <dbReference type="SAM" id="Phobius"/>
    </source>
</evidence>
<keyword evidence="3" id="KW-1185">Reference proteome</keyword>
<dbReference type="Proteomes" id="UP000298017">
    <property type="component" value="Unassembled WGS sequence"/>
</dbReference>
<keyword evidence="1" id="KW-1133">Transmembrane helix</keyword>
<dbReference type="InterPro" id="IPR052712">
    <property type="entry name" value="Acid_resist_chaperone_HdeD"/>
</dbReference>
<feature type="transmembrane region" description="Helical" evidence="1">
    <location>
        <begin position="159"/>
        <end position="184"/>
    </location>
</feature>
<dbReference type="GO" id="GO:0005886">
    <property type="term" value="C:plasma membrane"/>
    <property type="evidence" value="ECO:0007669"/>
    <property type="project" value="TreeGrafter"/>
</dbReference>
<dbReference type="PANTHER" id="PTHR34989">
    <property type="entry name" value="PROTEIN HDED"/>
    <property type="match status" value="1"/>
</dbReference>
<dbReference type="Pfam" id="PF03729">
    <property type="entry name" value="DUF308"/>
    <property type="match status" value="1"/>
</dbReference>
<sequence length="203" mass="21069">MGARPPRRSESSVKAVPQRSVGILITMGAMAALLGIITVLVPMGTAVALVMIWGAYALIEGVTMLVAVFRGKSAHGRWMGIMAGIIGVIVGIAALIHPFAGVATFTFLIGIWLLIRGVVDLVAGIKGTAGTTSRVWLIISAVLWIIGGVLFMVNPGVGALTITLWLGILAIAWGVALVVAGFTVRSQRKKMEQANASASRAGV</sequence>
<evidence type="ECO:0000313" key="2">
    <source>
        <dbReference type="EMBL" id="TFH99869.1"/>
    </source>
</evidence>
<name>A0AAX2SC90_KOCRH</name>
<gene>
    <name evidence="2" type="ORF">E4P33_10045</name>
</gene>
<dbReference type="EMBL" id="SPNK01000012">
    <property type="protein sequence ID" value="TFH99869.1"/>
    <property type="molecule type" value="Genomic_DNA"/>
</dbReference>
<keyword evidence="1" id="KW-0472">Membrane</keyword>
<feature type="transmembrane region" description="Helical" evidence="1">
    <location>
        <begin position="135"/>
        <end position="153"/>
    </location>
</feature>
<feature type="transmembrane region" description="Helical" evidence="1">
    <location>
        <begin position="47"/>
        <end position="69"/>
    </location>
</feature>
<dbReference type="InterPro" id="IPR005325">
    <property type="entry name" value="DUF308_memb"/>
</dbReference>
<dbReference type="AlphaFoldDB" id="A0AAX2SC90"/>
<dbReference type="PANTHER" id="PTHR34989:SF1">
    <property type="entry name" value="PROTEIN HDED"/>
    <property type="match status" value="1"/>
</dbReference>
<proteinExistence type="predicted"/>